<gene>
    <name evidence="1" type="ORF">XYLVIOL_LOCUS523</name>
</gene>
<sequence length="219" mass="25918">MKRSILYEIYIYIYMYIARLELLCKRSITRFSLAVSSKYPQYRRTVSLRSERCSLRSIIRAFKTLTMFTTIRRRDPPLPFFAMRHSSFRMLSGLSAGDRVNFPVKSHVLLGARGPPPCVPWVRWTLTKKKRKKREEGKEGRTYRYRELAKEYLRGETRSRLTRKFGKNGWWQLGEGKKEIPGGEIDDATLETRKAQRFRKKEAVAAREKDRIPGEFEIL</sequence>
<name>A0ABP1MXZ4_XYLVO</name>
<keyword evidence="2" id="KW-1185">Reference proteome</keyword>
<dbReference type="EMBL" id="CAXAJV020001281">
    <property type="protein sequence ID" value="CAL7933574.1"/>
    <property type="molecule type" value="Genomic_DNA"/>
</dbReference>
<comment type="caution">
    <text evidence="1">The sequence shown here is derived from an EMBL/GenBank/DDBJ whole genome shotgun (WGS) entry which is preliminary data.</text>
</comment>
<protein>
    <submittedName>
        <fullName evidence="1">Uncharacterized protein</fullName>
    </submittedName>
</protein>
<proteinExistence type="predicted"/>
<accession>A0ABP1MXZ4</accession>
<organism evidence="1 2">
    <name type="scientific">Xylocopa violacea</name>
    <name type="common">Violet carpenter bee</name>
    <name type="synonym">Apis violacea</name>
    <dbReference type="NCBI Taxonomy" id="135666"/>
    <lineage>
        <taxon>Eukaryota</taxon>
        <taxon>Metazoa</taxon>
        <taxon>Ecdysozoa</taxon>
        <taxon>Arthropoda</taxon>
        <taxon>Hexapoda</taxon>
        <taxon>Insecta</taxon>
        <taxon>Pterygota</taxon>
        <taxon>Neoptera</taxon>
        <taxon>Endopterygota</taxon>
        <taxon>Hymenoptera</taxon>
        <taxon>Apocrita</taxon>
        <taxon>Aculeata</taxon>
        <taxon>Apoidea</taxon>
        <taxon>Anthophila</taxon>
        <taxon>Apidae</taxon>
        <taxon>Xylocopa</taxon>
        <taxon>Xylocopa</taxon>
    </lineage>
</organism>
<evidence type="ECO:0000313" key="1">
    <source>
        <dbReference type="EMBL" id="CAL7933574.1"/>
    </source>
</evidence>
<evidence type="ECO:0000313" key="2">
    <source>
        <dbReference type="Proteomes" id="UP001642520"/>
    </source>
</evidence>
<reference evidence="1 2" key="1">
    <citation type="submission" date="2024-08" db="EMBL/GenBank/DDBJ databases">
        <authorList>
            <person name="Will J Nash"/>
            <person name="Angela Man"/>
            <person name="Seanna McTaggart"/>
            <person name="Kendall Baker"/>
            <person name="Tom Barker"/>
            <person name="Leah Catchpole"/>
            <person name="Alex Durrant"/>
            <person name="Karim Gharbi"/>
            <person name="Naomi Irish"/>
            <person name="Gemy Kaithakottil"/>
            <person name="Debby Ku"/>
            <person name="Aaliyah Providence"/>
            <person name="Felix Shaw"/>
            <person name="David Swarbreck"/>
            <person name="Chris Watkins"/>
            <person name="Ann M. McCartney"/>
            <person name="Giulio Formenti"/>
            <person name="Alice Mouton"/>
            <person name="Noel Vella"/>
            <person name="Bjorn M von Reumont"/>
            <person name="Adriana Vella"/>
            <person name="Wilfried Haerty"/>
        </authorList>
    </citation>
    <scope>NUCLEOTIDE SEQUENCE [LARGE SCALE GENOMIC DNA]</scope>
</reference>
<dbReference type="Proteomes" id="UP001642520">
    <property type="component" value="Unassembled WGS sequence"/>
</dbReference>